<dbReference type="InterPro" id="IPR007527">
    <property type="entry name" value="Znf_SWIM"/>
</dbReference>
<evidence type="ECO:0000313" key="8">
    <source>
        <dbReference type="RefSeq" id="XP_071924894.1"/>
    </source>
</evidence>
<evidence type="ECO:0000256" key="5">
    <source>
        <dbReference type="SAM" id="MobiDB-lite"/>
    </source>
</evidence>
<dbReference type="GeneID" id="140015958"/>
<proteinExistence type="predicted"/>
<dbReference type="Pfam" id="PF04434">
    <property type="entry name" value="SWIM"/>
    <property type="match status" value="1"/>
</dbReference>
<feature type="compositionally biased region" description="Basic residues" evidence="5">
    <location>
        <begin position="347"/>
        <end position="356"/>
    </location>
</feature>
<keyword evidence="1" id="KW-0479">Metal-binding</keyword>
<evidence type="ECO:0000256" key="4">
    <source>
        <dbReference type="PROSITE-ProRule" id="PRU00325"/>
    </source>
</evidence>
<keyword evidence="3" id="KW-0862">Zinc</keyword>
<dbReference type="InterPro" id="IPR018289">
    <property type="entry name" value="MULE_transposase_dom"/>
</dbReference>
<dbReference type="PANTHER" id="PTHR31973:SF191">
    <property type="entry name" value="OS05G0489400 PROTEIN"/>
    <property type="match status" value="1"/>
</dbReference>
<accession>A0ABM4VZI6</accession>
<feature type="region of interest" description="Disordered" evidence="5">
    <location>
        <begin position="339"/>
        <end position="377"/>
    </location>
</feature>
<evidence type="ECO:0000256" key="3">
    <source>
        <dbReference type="ARBA" id="ARBA00022833"/>
    </source>
</evidence>
<evidence type="ECO:0000259" key="6">
    <source>
        <dbReference type="PROSITE" id="PS50966"/>
    </source>
</evidence>
<feature type="domain" description="SWIM-type" evidence="6">
    <location>
        <begin position="265"/>
        <end position="297"/>
    </location>
</feature>
<feature type="compositionally biased region" description="Basic and acidic residues" evidence="5">
    <location>
        <begin position="357"/>
        <end position="367"/>
    </location>
</feature>
<evidence type="ECO:0000256" key="2">
    <source>
        <dbReference type="ARBA" id="ARBA00022771"/>
    </source>
</evidence>
<name>A0ABM4VZI6_COFAR</name>
<dbReference type="PANTHER" id="PTHR31973">
    <property type="entry name" value="POLYPROTEIN, PUTATIVE-RELATED"/>
    <property type="match status" value="1"/>
</dbReference>
<protein>
    <recommendedName>
        <fullName evidence="6">SWIM-type domain-containing protein</fullName>
    </recommendedName>
</protein>
<dbReference type="RefSeq" id="XP_071924894.1">
    <property type="nucleotide sequence ID" value="XM_072068793.1"/>
</dbReference>
<dbReference type="Proteomes" id="UP001652660">
    <property type="component" value="Chromosome 10c"/>
</dbReference>
<organism evidence="7 8">
    <name type="scientific">Coffea arabica</name>
    <name type="common">Arabian coffee</name>
    <dbReference type="NCBI Taxonomy" id="13443"/>
    <lineage>
        <taxon>Eukaryota</taxon>
        <taxon>Viridiplantae</taxon>
        <taxon>Streptophyta</taxon>
        <taxon>Embryophyta</taxon>
        <taxon>Tracheophyta</taxon>
        <taxon>Spermatophyta</taxon>
        <taxon>Magnoliopsida</taxon>
        <taxon>eudicotyledons</taxon>
        <taxon>Gunneridae</taxon>
        <taxon>Pentapetalae</taxon>
        <taxon>asterids</taxon>
        <taxon>lamiids</taxon>
        <taxon>Gentianales</taxon>
        <taxon>Rubiaceae</taxon>
        <taxon>Ixoroideae</taxon>
        <taxon>Gardenieae complex</taxon>
        <taxon>Bertiereae - Coffeeae clade</taxon>
        <taxon>Coffeeae</taxon>
        <taxon>Coffea</taxon>
    </lineage>
</organism>
<reference evidence="8" key="1">
    <citation type="submission" date="2025-08" db="UniProtKB">
        <authorList>
            <consortium name="RefSeq"/>
        </authorList>
    </citation>
    <scope>IDENTIFICATION</scope>
    <source>
        <tissue evidence="8">Leaves</tissue>
    </source>
</reference>
<keyword evidence="7" id="KW-1185">Reference proteome</keyword>
<keyword evidence="2 4" id="KW-0863">Zinc-finger</keyword>
<feature type="compositionally biased region" description="Basic residues" evidence="5">
    <location>
        <begin position="368"/>
        <end position="377"/>
    </location>
</feature>
<gene>
    <name evidence="8" type="primary">LOC140015958</name>
</gene>
<dbReference type="Pfam" id="PF10551">
    <property type="entry name" value="MULE"/>
    <property type="match status" value="1"/>
</dbReference>
<evidence type="ECO:0000313" key="7">
    <source>
        <dbReference type="Proteomes" id="UP001652660"/>
    </source>
</evidence>
<dbReference type="InterPro" id="IPR006564">
    <property type="entry name" value="Znf_PMZ"/>
</dbReference>
<dbReference type="SMART" id="SM00575">
    <property type="entry name" value="ZnF_PMZ"/>
    <property type="match status" value="1"/>
</dbReference>
<dbReference type="PROSITE" id="PS50966">
    <property type="entry name" value="ZF_SWIM"/>
    <property type="match status" value="1"/>
</dbReference>
<evidence type="ECO:0000256" key="1">
    <source>
        <dbReference type="ARBA" id="ARBA00022723"/>
    </source>
</evidence>
<sequence>MSCELDQCSSFPPPVLPVSSSLLPELSGSPDSTTRLSRPNLQIYSRRSMVEKTPDMLRTSPITSQSSDSGMTPSCESDLPIALRKAMQEEMLALEKNGTWDLVPFPSAYAAAEGESKDSWCWFFKLLKEDLKVEKDYEWTIMSDKQKSLIEACDMIFPNAAHRFCVKHLHNNFSSVGFKGEGLRRALWTIVKATIPAQFISRMEAMAEIDIEAANKILDAREKPIIDAPFELAVFEKNIDRTPDYFPFKSNDDLYEVSCPYGDQYVVNIKEQTCSCRKWELTGIPCPHAIAALWMAKKNPLLYISKWYTVETYMKCYEGSVCPMNGESEWRLTNVGEGPLPPLYRRAPGRPKKPRRRSVEEVQQAKEKTKKKVTRVG</sequence>